<keyword evidence="3 6" id="KW-0862">Zinc</keyword>
<feature type="region of interest" description="Disordered" evidence="7">
    <location>
        <begin position="391"/>
        <end position="417"/>
    </location>
</feature>
<dbReference type="SMART" id="SM00301">
    <property type="entry name" value="DM"/>
    <property type="match status" value="1"/>
</dbReference>
<reference evidence="9" key="2">
    <citation type="submission" date="2025-09" db="UniProtKB">
        <authorList>
            <consortium name="Ensembl"/>
        </authorList>
    </citation>
    <scope>IDENTIFICATION</scope>
</reference>
<dbReference type="PANTHER" id="PTHR12322">
    <property type="entry name" value="DOUBLESEX AND MAB-3 RELATED TRANSCRIPTION FACTOR DMRT"/>
    <property type="match status" value="1"/>
</dbReference>
<dbReference type="GO" id="GO:0000981">
    <property type="term" value="F:DNA-binding transcription factor activity, RNA polymerase II-specific"/>
    <property type="evidence" value="ECO:0007669"/>
    <property type="project" value="TreeGrafter"/>
</dbReference>
<evidence type="ECO:0000313" key="10">
    <source>
        <dbReference type="Proteomes" id="UP000261620"/>
    </source>
</evidence>
<dbReference type="InterPro" id="IPR036407">
    <property type="entry name" value="DM_DNA-bd_sf"/>
</dbReference>
<dbReference type="PROSITE" id="PS40000">
    <property type="entry name" value="DM_1"/>
    <property type="match status" value="1"/>
</dbReference>
<accession>A0A3Q3VLC6</accession>
<evidence type="ECO:0000256" key="4">
    <source>
        <dbReference type="ARBA" id="ARBA00023125"/>
    </source>
</evidence>
<dbReference type="GO" id="GO:0000978">
    <property type="term" value="F:RNA polymerase II cis-regulatory region sequence-specific DNA binding"/>
    <property type="evidence" value="ECO:0007669"/>
    <property type="project" value="TreeGrafter"/>
</dbReference>
<name>A0A3Q3VLC6_MOLML</name>
<proteinExistence type="inferred from homology"/>
<dbReference type="PANTHER" id="PTHR12322:SF122">
    <property type="entry name" value="DOUBLESEX- AND MAB-3-RELATED TRANSCRIPTION FACTOR 2"/>
    <property type="match status" value="1"/>
</dbReference>
<feature type="compositionally biased region" description="Basic and acidic residues" evidence="7">
    <location>
        <begin position="15"/>
        <end position="24"/>
    </location>
</feature>
<evidence type="ECO:0000256" key="3">
    <source>
        <dbReference type="ARBA" id="ARBA00022833"/>
    </source>
</evidence>
<evidence type="ECO:0000256" key="7">
    <source>
        <dbReference type="SAM" id="MobiDB-lite"/>
    </source>
</evidence>
<feature type="region of interest" description="Disordered" evidence="7">
    <location>
        <begin position="1"/>
        <end position="28"/>
    </location>
</feature>
<dbReference type="OMA" id="SPGLHCC"/>
<dbReference type="GO" id="GO:0007548">
    <property type="term" value="P:sex differentiation"/>
    <property type="evidence" value="ECO:0007669"/>
    <property type="project" value="TreeGrafter"/>
</dbReference>
<dbReference type="STRING" id="94237.ENSMMOP00000002121"/>
<reference evidence="9" key="1">
    <citation type="submission" date="2025-08" db="UniProtKB">
        <authorList>
            <consortium name="Ensembl"/>
        </authorList>
    </citation>
    <scope>IDENTIFICATION</scope>
</reference>
<evidence type="ECO:0000256" key="5">
    <source>
        <dbReference type="ARBA" id="ARBA00023242"/>
    </source>
</evidence>
<dbReference type="GO" id="GO:0046872">
    <property type="term" value="F:metal ion binding"/>
    <property type="evidence" value="ECO:0007669"/>
    <property type="project" value="UniProtKB-KW"/>
</dbReference>
<dbReference type="Pfam" id="PF00751">
    <property type="entry name" value="DM"/>
    <property type="match status" value="1"/>
</dbReference>
<dbReference type="InterPro" id="IPR001275">
    <property type="entry name" value="DM_DNA-bd"/>
</dbReference>
<dbReference type="GO" id="GO:0005634">
    <property type="term" value="C:nucleus"/>
    <property type="evidence" value="ECO:0007669"/>
    <property type="project" value="UniProtKB-SubCell"/>
</dbReference>
<comment type="similarity">
    <text evidence="1">Belongs to the DMRT family.</text>
</comment>
<keyword evidence="10" id="KW-1185">Reference proteome</keyword>
<protein>
    <recommendedName>
        <fullName evidence="8">DM domain-containing protein</fullName>
    </recommendedName>
</protein>
<dbReference type="Proteomes" id="UP000261620">
    <property type="component" value="Unplaced"/>
</dbReference>
<evidence type="ECO:0000259" key="8">
    <source>
        <dbReference type="PROSITE" id="PS50809"/>
    </source>
</evidence>
<keyword evidence="4 6" id="KW-0238">DNA-binding</keyword>
<keyword evidence="5 6" id="KW-0539">Nucleus</keyword>
<dbReference type="PROSITE" id="PS50809">
    <property type="entry name" value="DM_2"/>
    <property type="match status" value="1"/>
</dbReference>
<sequence>MSSQLEGSLQLKTTAKRDVHKSEEAVDVTGPDGCAGQCGCRGDGGGNEVALSPESHQQKPRKMTRSPKCARCRNHGVVSCLKGHKRFCRWRDCRCACCLLVVERQRVMAAQVALRRQQAAEVRRAPGQGKRAVRCAAPLRKTAYQRYTRAADPSTLAKSILQGISVLLEDDASCWSKQTQRDQIHVACPPISARMRKRRAFADKELENVMLERELQQNEPLYSALIPALHPLPLPVSPSLHCCLLNKESIPVGASSYVSVYKYKPVYECDFQFYQFYHLKGSTSAEGDYNGLLCRSSEQAMEDEERVCEAKDGPELILPPSQQRLKHHGTNSSWPELVKSPSETSELLDANGFLTNNCSISGSHPVITGGPDHSAASRTFDLLTATGWRTDTQANPAGTHVDSVKRPHGSPVRTPAAKPLPFSVEALLRA</sequence>
<dbReference type="Ensembl" id="ENSMMOT00000002158.1">
    <property type="protein sequence ID" value="ENSMMOP00000002121.1"/>
    <property type="gene ID" value="ENSMMOG00000001747.1"/>
</dbReference>
<dbReference type="InterPro" id="IPR026607">
    <property type="entry name" value="DMRT"/>
</dbReference>
<organism evidence="9 10">
    <name type="scientific">Mola mola</name>
    <name type="common">Ocean sunfish</name>
    <name type="synonym">Tetraodon mola</name>
    <dbReference type="NCBI Taxonomy" id="94237"/>
    <lineage>
        <taxon>Eukaryota</taxon>
        <taxon>Metazoa</taxon>
        <taxon>Chordata</taxon>
        <taxon>Craniata</taxon>
        <taxon>Vertebrata</taxon>
        <taxon>Euteleostomi</taxon>
        <taxon>Actinopterygii</taxon>
        <taxon>Neopterygii</taxon>
        <taxon>Teleostei</taxon>
        <taxon>Neoteleostei</taxon>
        <taxon>Acanthomorphata</taxon>
        <taxon>Eupercaria</taxon>
        <taxon>Tetraodontiformes</taxon>
        <taxon>Molidae</taxon>
        <taxon>Mola</taxon>
    </lineage>
</organism>
<dbReference type="Gene3D" id="4.10.1040.10">
    <property type="entry name" value="DM DNA-binding domain"/>
    <property type="match status" value="1"/>
</dbReference>
<comment type="subcellular location">
    <subcellularLocation>
        <location evidence="6">Nucleus</location>
    </subcellularLocation>
</comment>
<evidence type="ECO:0000313" key="9">
    <source>
        <dbReference type="Ensembl" id="ENSMMOP00000002121.1"/>
    </source>
</evidence>
<keyword evidence="2 6" id="KW-0479">Metal-binding</keyword>
<evidence type="ECO:0000256" key="2">
    <source>
        <dbReference type="ARBA" id="ARBA00022723"/>
    </source>
</evidence>
<feature type="compositionally biased region" description="Polar residues" evidence="7">
    <location>
        <begin position="1"/>
        <end position="13"/>
    </location>
</feature>
<evidence type="ECO:0000256" key="6">
    <source>
        <dbReference type="PROSITE-ProRule" id="PRU00070"/>
    </source>
</evidence>
<feature type="DNA-binding region" description="DM" evidence="6">
    <location>
        <begin position="69"/>
        <end position="116"/>
    </location>
</feature>
<dbReference type="SUPFAM" id="SSF82927">
    <property type="entry name" value="Cysteine-rich DNA binding domain, (DM domain)"/>
    <property type="match status" value="1"/>
</dbReference>
<feature type="domain" description="DM" evidence="8">
    <location>
        <begin position="69"/>
        <end position="116"/>
    </location>
</feature>
<evidence type="ECO:0000256" key="1">
    <source>
        <dbReference type="ARBA" id="ARBA00006834"/>
    </source>
</evidence>
<dbReference type="AlphaFoldDB" id="A0A3Q3VLC6"/>
<dbReference type="FunFam" id="4.10.1040.10:FF:000001">
    <property type="entry name" value="doublesex- and mab-3-related transcription factor 1"/>
    <property type="match status" value="1"/>
</dbReference>